<protein>
    <submittedName>
        <fullName evidence="1">(Mediterranean fruit fly) hypothetical protein</fullName>
    </submittedName>
</protein>
<evidence type="ECO:0000313" key="2">
    <source>
        <dbReference type="Proteomes" id="UP000606786"/>
    </source>
</evidence>
<dbReference type="EMBL" id="CAJHJT010000012">
    <property type="protein sequence ID" value="CAD7000261.1"/>
    <property type="molecule type" value="Genomic_DNA"/>
</dbReference>
<comment type="caution">
    <text evidence="1">The sequence shown here is derived from an EMBL/GenBank/DDBJ whole genome shotgun (WGS) entry which is preliminary data.</text>
</comment>
<name>A0A811UNF4_CERCA</name>
<reference evidence="1" key="1">
    <citation type="submission" date="2020-11" db="EMBL/GenBank/DDBJ databases">
        <authorList>
            <person name="Whitehead M."/>
        </authorList>
    </citation>
    <scope>NUCLEOTIDE SEQUENCE</scope>
    <source>
        <strain evidence="1">EGII</strain>
    </source>
</reference>
<proteinExistence type="predicted"/>
<accession>A0A811UNF4</accession>
<sequence length="115" mass="12815">MEGNQVKGATHIYHDMFYTSWETDEPAQPLTPHSLCAGNQALYVLSLPLPFGIACLLKAKTKRMAPFHNDKDLLVVENTPTNNPTTQHPNKLAAILGFAISITLCRYRLIESSFD</sequence>
<organism evidence="1 2">
    <name type="scientific">Ceratitis capitata</name>
    <name type="common">Mediterranean fruit fly</name>
    <name type="synonym">Tephritis capitata</name>
    <dbReference type="NCBI Taxonomy" id="7213"/>
    <lineage>
        <taxon>Eukaryota</taxon>
        <taxon>Metazoa</taxon>
        <taxon>Ecdysozoa</taxon>
        <taxon>Arthropoda</taxon>
        <taxon>Hexapoda</taxon>
        <taxon>Insecta</taxon>
        <taxon>Pterygota</taxon>
        <taxon>Neoptera</taxon>
        <taxon>Endopterygota</taxon>
        <taxon>Diptera</taxon>
        <taxon>Brachycera</taxon>
        <taxon>Muscomorpha</taxon>
        <taxon>Tephritoidea</taxon>
        <taxon>Tephritidae</taxon>
        <taxon>Ceratitis</taxon>
        <taxon>Ceratitis</taxon>
    </lineage>
</organism>
<evidence type="ECO:0000313" key="1">
    <source>
        <dbReference type="EMBL" id="CAD7000261.1"/>
    </source>
</evidence>
<dbReference type="Proteomes" id="UP000606786">
    <property type="component" value="Unassembled WGS sequence"/>
</dbReference>
<dbReference type="AlphaFoldDB" id="A0A811UNF4"/>
<keyword evidence="2" id="KW-1185">Reference proteome</keyword>
<gene>
    <name evidence="1" type="ORF">CCAP1982_LOCUS8751</name>
</gene>